<feature type="compositionally biased region" description="Polar residues" evidence="1">
    <location>
        <begin position="512"/>
        <end position="521"/>
    </location>
</feature>
<proteinExistence type="predicted"/>
<feature type="compositionally biased region" description="Low complexity" evidence="1">
    <location>
        <begin position="262"/>
        <end position="275"/>
    </location>
</feature>
<dbReference type="Proteomes" id="UP000070133">
    <property type="component" value="Unassembled WGS sequence"/>
</dbReference>
<organism evidence="2 3">
    <name type="scientific">Pseudocercospora eumusae</name>
    <dbReference type="NCBI Taxonomy" id="321146"/>
    <lineage>
        <taxon>Eukaryota</taxon>
        <taxon>Fungi</taxon>
        <taxon>Dikarya</taxon>
        <taxon>Ascomycota</taxon>
        <taxon>Pezizomycotina</taxon>
        <taxon>Dothideomycetes</taxon>
        <taxon>Dothideomycetidae</taxon>
        <taxon>Mycosphaerellales</taxon>
        <taxon>Mycosphaerellaceae</taxon>
        <taxon>Pseudocercospora</taxon>
    </lineage>
</organism>
<dbReference type="OrthoDB" id="3595619at2759"/>
<protein>
    <submittedName>
        <fullName evidence="2">Uncharacterized protein</fullName>
    </submittedName>
</protein>
<feature type="region of interest" description="Disordered" evidence="1">
    <location>
        <begin position="459"/>
        <end position="521"/>
    </location>
</feature>
<feature type="region of interest" description="Disordered" evidence="1">
    <location>
        <begin position="363"/>
        <end position="392"/>
    </location>
</feature>
<sequence length="521" mass="57558">MSLFVDGDGHLRGWLAAFLCCWAAVGDDEYGLEKKSTKAKNSRPTIYNDQPTQLEMMSPHASRATWKDTAFTEEDRVRPITERPPSIKPLDFGDSPLMGKVPLHGRRKSSTTLLNFHKSAKRNSSKSIARASIGQPTNFRRLDYTERQSRSLKPLQLEPVVLRGDIVAIPSDHDAAVRHNASKSLDVDYSLATAAKRSSYRESRETPFERCQQMSATAKQDQSPTTMRDERSYGRESSRPVQPTLSTKSSSSSIHSLRRQALESSTSGTASSSRTSSERTRLKRKRSNQTNRMPSSDSNELDKEILELNTIVEERRAESARPLSPENRHVPAVAPSMTVRARSETLTDIGSAFSRPLRLDTDCPTISEAASPTPIKSPVKSRLSRPFTNMPDSNLTTETVGVVRRPSSRVTGWLTNLLSTSTIPEDTTAAQQPFYSCAPLSTQARRRAVSEASFCTTIESMSTTSSPPSYSKDGHSRSVTGESSSRGMMTPISPPSTACTSEFDRREKQWPPHSSQVGLAL</sequence>
<dbReference type="EMBL" id="LFZN01000107">
    <property type="protein sequence ID" value="KXS98716.1"/>
    <property type="molecule type" value="Genomic_DNA"/>
</dbReference>
<feature type="compositionally biased region" description="Polar residues" evidence="1">
    <location>
        <begin position="212"/>
        <end position="226"/>
    </location>
</feature>
<dbReference type="AlphaFoldDB" id="A0A139H8C9"/>
<feature type="region of interest" description="Disordered" evidence="1">
    <location>
        <begin position="75"/>
        <end position="94"/>
    </location>
</feature>
<feature type="compositionally biased region" description="Basic and acidic residues" evidence="1">
    <location>
        <begin position="227"/>
        <end position="238"/>
    </location>
</feature>
<evidence type="ECO:0000313" key="2">
    <source>
        <dbReference type="EMBL" id="KXS98716.1"/>
    </source>
</evidence>
<feature type="compositionally biased region" description="Basic and acidic residues" evidence="1">
    <location>
        <begin position="199"/>
        <end position="208"/>
    </location>
</feature>
<feature type="compositionally biased region" description="Low complexity" evidence="1">
    <location>
        <begin position="246"/>
        <end position="255"/>
    </location>
</feature>
<feature type="compositionally biased region" description="Low complexity" evidence="1">
    <location>
        <begin position="459"/>
        <end position="471"/>
    </location>
</feature>
<evidence type="ECO:0000313" key="3">
    <source>
        <dbReference type="Proteomes" id="UP000070133"/>
    </source>
</evidence>
<comment type="caution">
    <text evidence="2">The sequence shown here is derived from an EMBL/GenBank/DDBJ whole genome shotgun (WGS) entry which is preliminary data.</text>
</comment>
<evidence type="ECO:0000256" key="1">
    <source>
        <dbReference type="SAM" id="MobiDB-lite"/>
    </source>
</evidence>
<name>A0A139H8C9_9PEZI</name>
<feature type="region of interest" description="Disordered" evidence="1">
    <location>
        <begin position="195"/>
        <end position="303"/>
    </location>
</feature>
<accession>A0A139H8C9</accession>
<reference evidence="2 3" key="1">
    <citation type="submission" date="2015-07" db="EMBL/GenBank/DDBJ databases">
        <title>Comparative genomics of the Sigatoka disease complex on banana suggests a link between parallel evolutionary changes in Pseudocercospora fijiensis and Pseudocercospora eumusae and increased virulence on the banana host.</title>
        <authorList>
            <person name="Chang T.-C."/>
            <person name="Salvucci A."/>
            <person name="Crous P.W."/>
            <person name="Stergiopoulos I."/>
        </authorList>
    </citation>
    <scope>NUCLEOTIDE SEQUENCE [LARGE SCALE GENOMIC DNA]</scope>
    <source>
        <strain evidence="2 3">CBS 114824</strain>
    </source>
</reference>
<feature type="compositionally biased region" description="Polar residues" evidence="1">
    <location>
        <begin position="288"/>
        <end position="298"/>
    </location>
</feature>
<feature type="compositionally biased region" description="Polar residues" evidence="1">
    <location>
        <begin position="477"/>
        <end position="487"/>
    </location>
</feature>
<keyword evidence="3" id="KW-1185">Reference proteome</keyword>
<gene>
    <name evidence="2" type="ORF">AC578_10498</name>
</gene>